<keyword evidence="2" id="KW-1185">Reference proteome</keyword>
<reference evidence="1 2" key="1">
    <citation type="submission" date="2019-02" db="EMBL/GenBank/DDBJ databases">
        <title>Genomic Encyclopedia of Type Strains, Phase IV (KMG-IV): sequencing the most valuable type-strain genomes for metagenomic binning, comparative biology and taxonomic classification.</title>
        <authorList>
            <person name="Goeker M."/>
        </authorList>
    </citation>
    <scope>NUCLEOTIDE SEQUENCE [LARGE SCALE GENOMIC DNA]</scope>
    <source>
        <strain evidence="1 2">DSM 45622</strain>
    </source>
</reference>
<dbReference type="Proteomes" id="UP000293638">
    <property type="component" value="Unassembled WGS sequence"/>
</dbReference>
<accession>A0A4Q7NAJ7</accession>
<comment type="caution">
    <text evidence="1">The sequence shown here is derived from an EMBL/GenBank/DDBJ whole genome shotgun (WGS) entry which is preliminary data.</text>
</comment>
<dbReference type="RefSeq" id="WP_130494493.1">
    <property type="nucleotide sequence ID" value="NZ_SGXD01000006.1"/>
</dbReference>
<sequence>MQFDKQQIIDLLQSQGAQDKVAEAQQALPDKVDTEQHADLLSRFGIDPKDLAGKLAGGLGGAGAGLGGLLGS</sequence>
<dbReference type="OrthoDB" id="5196537at2"/>
<evidence type="ECO:0000313" key="1">
    <source>
        <dbReference type="EMBL" id="RZS79415.1"/>
    </source>
</evidence>
<gene>
    <name evidence="1" type="ORF">EV189_3769</name>
</gene>
<proteinExistence type="predicted"/>
<dbReference type="EMBL" id="SGXD01000006">
    <property type="protein sequence ID" value="RZS79415.1"/>
    <property type="molecule type" value="Genomic_DNA"/>
</dbReference>
<name>A0A4Q7NAJ7_9ACTN</name>
<protein>
    <submittedName>
        <fullName evidence="1">Uncharacterized protein</fullName>
    </submittedName>
</protein>
<evidence type="ECO:0000313" key="2">
    <source>
        <dbReference type="Proteomes" id="UP000293638"/>
    </source>
</evidence>
<dbReference type="AlphaFoldDB" id="A0A4Q7NAJ7"/>
<organism evidence="1 2">
    <name type="scientific">Motilibacter rhizosphaerae</name>
    <dbReference type="NCBI Taxonomy" id="598652"/>
    <lineage>
        <taxon>Bacteria</taxon>
        <taxon>Bacillati</taxon>
        <taxon>Actinomycetota</taxon>
        <taxon>Actinomycetes</taxon>
        <taxon>Motilibacterales</taxon>
        <taxon>Motilibacteraceae</taxon>
        <taxon>Motilibacter</taxon>
    </lineage>
</organism>